<evidence type="ECO:0000256" key="5">
    <source>
        <dbReference type="ARBA" id="ARBA00022989"/>
    </source>
</evidence>
<feature type="transmembrane region" description="Helical" evidence="7">
    <location>
        <begin position="88"/>
        <end position="110"/>
    </location>
</feature>
<reference evidence="9" key="1">
    <citation type="submission" date="2022-10" db="EMBL/GenBank/DDBJ databases">
        <title>Comparative genomics and taxonomic characterization of three novel marine species of genus Reichenbachiella exhibiting antioxidant and polysaccharide degradation activities.</title>
        <authorList>
            <person name="Muhammad N."/>
            <person name="Lee Y.-J."/>
            <person name="Ko J."/>
            <person name="Kim S.-G."/>
        </authorList>
    </citation>
    <scope>NUCLEOTIDE SEQUENCE</scope>
    <source>
        <strain evidence="9">Wsw4-B4</strain>
    </source>
</reference>
<keyword evidence="3" id="KW-0813">Transport</keyword>
<comment type="similarity">
    <text evidence="2">Belongs to the monovalent cation:proton antiporter 2 (CPA2) transporter (TC 2.A.37) family.</text>
</comment>
<comment type="subcellular location">
    <subcellularLocation>
        <location evidence="1">Membrane</location>
        <topology evidence="1">Multi-pass membrane protein</topology>
    </subcellularLocation>
</comment>
<feature type="transmembrane region" description="Helical" evidence="7">
    <location>
        <begin position="60"/>
        <end position="81"/>
    </location>
</feature>
<gene>
    <name evidence="9" type="ORF">N7E81_09450</name>
</gene>
<evidence type="ECO:0000313" key="9">
    <source>
        <dbReference type="EMBL" id="UXX81315.1"/>
    </source>
</evidence>
<keyword evidence="5 7" id="KW-1133">Transmembrane helix</keyword>
<dbReference type="Pfam" id="PF00999">
    <property type="entry name" value="Na_H_Exchanger"/>
    <property type="match status" value="1"/>
</dbReference>
<evidence type="ECO:0000256" key="7">
    <source>
        <dbReference type="SAM" id="Phobius"/>
    </source>
</evidence>
<evidence type="ECO:0000256" key="1">
    <source>
        <dbReference type="ARBA" id="ARBA00004141"/>
    </source>
</evidence>
<sequence length="401" mass="44158">MLAVIESNPYLLKFVSMTLAVVIVGFFLKMLKQTHVIVYIITGVVVGPHVLGVFTDAELITSLGSLGLILLLFFIGMEISLQKLVANWKISVIGTILQVIFSVLAVWLIGQYYDWSMARILTLGFVVSLSSTAVIVKLLQDSGEIDHPVGQNVLGVLLVQDVLIVPMLICMSYLSGTETSVSEIALQLVGGVLLIGFVLFLFYKKEIRLPFHKTLKSDHELQVFFAFGLCFGFSTISGFFGLSTALGAFIAGIFVATSKSTNWFHKSLYSFKVLFVALFFISIGMLIDIHFLWEHLVVIGALVIVVFISNNLINALIMRGFKMSWKDSLYAGALLSQIGEFSFVLGQLAYSNEIITNFGYQTIVAVISLTLLLSPFWIGLTKRFTSTAEVSSTATRHASKE</sequence>
<feature type="transmembrane region" description="Helical" evidence="7">
    <location>
        <begin position="12"/>
        <end position="29"/>
    </location>
</feature>
<dbReference type="PANTHER" id="PTHR42751">
    <property type="entry name" value="SODIUM/HYDROGEN EXCHANGER FAMILY/TRKA DOMAIN PROTEIN"/>
    <property type="match status" value="1"/>
</dbReference>
<feature type="transmembrane region" description="Helical" evidence="7">
    <location>
        <begin position="223"/>
        <end position="256"/>
    </location>
</feature>
<evidence type="ECO:0000313" key="10">
    <source>
        <dbReference type="Proteomes" id="UP001062165"/>
    </source>
</evidence>
<dbReference type="Gene3D" id="1.20.1530.20">
    <property type="match status" value="1"/>
</dbReference>
<feature type="transmembrane region" description="Helical" evidence="7">
    <location>
        <begin position="296"/>
        <end position="317"/>
    </location>
</feature>
<keyword evidence="4 7" id="KW-0812">Transmembrane</keyword>
<proteinExistence type="inferred from homology"/>
<dbReference type="Proteomes" id="UP001062165">
    <property type="component" value="Chromosome"/>
</dbReference>
<feature type="transmembrane region" description="Helical" evidence="7">
    <location>
        <begin position="116"/>
        <end position="140"/>
    </location>
</feature>
<dbReference type="InterPro" id="IPR006153">
    <property type="entry name" value="Cation/H_exchanger_TM"/>
</dbReference>
<evidence type="ECO:0000256" key="4">
    <source>
        <dbReference type="ARBA" id="ARBA00022692"/>
    </source>
</evidence>
<accession>A0ABY6D6S2</accession>
<keyword evidence="6 7" id="KW-0472">Membrane</keyword>
<protein>
    <submittedName>
        <fullName evidence="9">Cation:proton antiporter</fullName>
    </submittedName>
</protein>
<feature type="transmembrane region" description="Helical" evidence="7">
    <location>
        <begin position="36"/>
        <end position="54"/>
    </location>
</feature>
<name>A0ABY6D6S2_9BACT</name>
<dbReference type="EMBL" id="CP106735">
    <property type="protein sequence ID" value="UXX81315.1"/>
    <property type="molecule type" value="Genomic_DNA"/>
</dbReference>
<keyword evidence="10" id="KW-1185">Reference proteome</keyword>
<dbReference type="InterPro" id="IPR038770">
    <property type="entry name" value="Na+/solute_symporter_sf"/>
</dbReference>
<feature type="domain" description="Cation/H+ exchanger transmembrane" evidence="8">
    <location>
        <begin position="20"/>
        <end position="378"/>
    </location>
</feature>
<evidence type="ECO:0000256" key="3">
    <source>
        <dbReference type="ARBA" id="ARBA00022448"/>
    </source>
</evidence>
<evidence type="ECO:0000256" key="6">
    <source>
        <dbReference type="ARBA" id="ARBA00023136"/>
    </source>
</evidence>
<organism evidence="9 10">
    <name type="scientific">Reichenbachiella carrageenanivorans</name>
    <dbReference type="NCBI Taxonomy" id="2979869"/>
    <lineage>
        <taxon>Bacteria</taxon>
        <taxon>Pseudomonadati</taxon>
        <taxon>Bacteroidota</taxon>
        <taxon>Cytophagia</taxon>
        <taxon>Cytophagales</taxon>
        <taxon>Reichenbachiellaceae</taxon>
        <taxon>Reichenbachiella</taxon>
    </lineage>
</organism>
<feature type="transmembrane region" description="Helical" evidence="7">
    <location>
        <begin position="186"/>
        <end position="203"/>
    </location>
</feature>
<feature type="transmembrane region" description="Helical" evidence="7">
    <location>
        <begin position="152"/>
        <end position="174"/>
    </location>
</feature>
<feature type="transmembrane region" description="Helical" evidence="7">
    <location>
        <begin position="268"/>
        <end position="289"/>
    </location>
</feature>
<dbReference type="RefSeq" id="WP_263053039.1">
    <property type="nucleotide sequence ID" value="NZ_CP106735.1"/>
</dbReference>
<feature type="transmembrane region" description="Helical" evidence="7">
    <location>
        <begin position="362"/>
        <end position="380"/>
    </location>
</feature>
<evidence type="ECO:0000256" key="2">
    <source>
        <dbReference type="ARBA" id="ARBA00005551"/>
    </source>
</evidence>
<dbReference type="PANTHER" id="PTHR42751:SF3">
    <property type="entry name" value="SODIUM_GLUTAMATE SYMPORTER"/>
    <property type="match status" value="1"/>
</dbReference>
<evidence type="ECO:0000259" key="8">
    <source>
        <dbReference type="Pfam" id="PF00999"/>
    </source>
</evidence>